<evidence type="ECO:0000313" key="2">
    <source>
        <dbReference type="EMBL" id="CAH0727276.1"/>
    </source>
</evidence>
<gene>
    <name evidence="2" type="ORF">BINO364_LOCUS12644</name>
</gene>
<evidence type="ECO:0000313" key="3">
    <source>
        <dbReference type="Proteomes" id="UP000838878"/>
    </source>
</evidence>
<feature type="non-terminal residue" evidence="2">
    <location>
        <position position="141"/>
    </location>
</feature>
<proteinExistence type="predicted"/>
<feature type="transmembrane region" description="Helical" evidence="1">
    <location>
        <begin position="91"/>
        <end position="109"/>
    </location>
</feature>
<feature type="transmembrane region" description="Helical" evidence="1">
    <location>
        <begin position="57"/>
        <end position="79"/>
    </location>
</feature>
<organism evidence="2 3">
    <name type="scientific">Brenthis ino</name>
    <name type="common">lesser marbled fritillary</name>
    <dbReference type="NCBI Taxonomy" id="405034"/>
    <lineage>
        <taxon>Eukaryota</taxon>
        <taxon>Metazoa</taxon>
        <taxon>Ecdysozoa</taxon>
        <taxon>Arthropoda</taxon>
        <taxon>Hexapoda</taxon>
        <taxon>Insecta</taxon>
        <taxon>Pterygota</taxon>
        <taxon>Neoptera</taxon>
        <taxon>Endopterygota</taxon>
        <taxon>Lepidoptera</taxon>
        <taxon>Glossata</taxon>
        <taxon>Ditrysia</taxon>
        <taxon>Papilionoidea</taxon>
        <taxon>Nymphalidae</taxon>
        <taxon>Heliconiinae</taxon>
        <taxon>Argynnini</taxon>
        <taxon>Brenthis</taxon>
    </lineage>
</organism>
<keyword evidence="3" id="KW-1185">Reference proteome</keyword>
<sequence length="141" mass="15671">MITMLYGTAAMMPYLDENRKIVYAIIANVGMFEIIIVCILIYGVFGKKPCLVLPWLITSWLFCISLLGLSALGTILIVLQYTGDQETTSEVSTTSAAYGVSAIVMYYSASVISSRRDEMLHNGVIESAQGLMRRDYEKYTV</sequence>
<feature type="transmembrane region" description="Helical" evidence="1">
    <location>
        <begin position="21"/>
        <end position="45"/>
    </location>
</feature>
<keyword evidence="1" id="KW-0812">Transmembrane</keyword>
<dbReference type="Proteomes" id="UP000838878">
    <property type="component" value="Chromosome 6"/>
</dbReference>
<name>A0A8J9YIK9_9NEOP</name>
<reference evidence="2" key="1">
    <citation type="submission" date="2021-12" db="EMBL/GenBank/DDBJ databases">
        <authorList>
            <person name="Martin H S."/>
        </authorList>
    </citation>
    <scope>NUCLEOTIDE SEQUENCE</scope>
</reference>
<protein>
    <submittedName>
        <fullName evidence="2">Uncharacterized protein</fullName>
    </submittedName>
</protein>
<evidence type="ECO:0000256" key="1">
    <source>
        <dbReference type="SAM" id="Phobius"/>
    </source>
</evidence>
<keyword evidence="1" id="KW-1133">Transmembrane helix</keyword>
<keyword evidence="1" id="KW-0472">Membrane</keyword>
<dbReference type="EMBL" id="OV170226">
    <property type="protein sequence ID" value="CAH0727276.1"/>
    <property type="molecule type" value="Genomic_DNA"/>
</dbReference>
<accession>A0A8J9YIK9</accession>
<dbReference type="AlphaFoldDB" id="A0A8J9YIK9"/>
<dbReference type="OrthoDB" id="8119184at2759"/>